<evidence type="ECO:0000313" key="4">
    <source>
        <dbReference type="EMBL" id="PWK46285.1"/>
    </source>
</evidence>
<feature type="disulfide bond" evidence="1">
    <location>
        <begin position="138"/>
        <end position="184"/>
    </location>
</feature>
<feature type="region of interest" description="Disordered" evidence="2">
    <location>
        <begin position="232"/>
        <end position="265"/>
    </location>
</feature>
<dbReference type="PANTHER" id="PTHR37981:SF1">
    <property type="entry name" value="SGNH HYDROLASE-TYPE ESTERASE DOMAIN-CONTAINING PROTEIN"/>
    <property type="match status" value="1"/>
</dbReference>
<sequence>MTRLPEARSNTSHHRSVPLTPAHDGGSEDRVKLLQKSCSGATTSDVVEKQLGDLSDRTNLVTITAGANDLDLVAVLTVCADPGQAEACGAKLLKTEAVLTTELPGRLAKLLTSVKAAAPKARIAITGYPVPFEDVAECAGLPKSLRDNGVRAVTGLNRVLSVAAASTGVTFVDVAERFAGHGLCSTSPWLVGIEGIQNRTVLHPNRDGQVDGYLPTLKAAIGRVESAWSAVPASPPARFSRPAPPPVPFASAPDQASPVQGDEPK</sequence>
<dbReference type="CDD" id="cd01823">
    <property type="entry name" value="SEST_like"/>
    <property type="match status" value="1"/>
</dbReference>
<dbReference type="Proteomes" id="UP000245697">
    <property type="component" value="Unassembled WGS sequence"/>
</dbReference>
<evidence type="ECO:0000256" key="1">
    <source>
        <dbReference type="PIRSR" id="PIRSR637460-2"/>
    </source>
</evidence>
<dbReference type="SUPFAM" id="SSF52266">
    <property type="entry name" value="SGNH hydrolase"/>
    <property type="match status" value="1"/>
</dbReference>
<dbReference type="GO" id="GO:0004806">
    <property type="term" value="F:triacylglycerol lipase activity"/>
    <property type="evidence" value="ECO:0007669"/>
    <property type="project" value="TreeGrafter"/>
</dbReference>
<proteinExistence type="predicted"/>
<evidence type="ECO:0000313" key="5">
    <source>
        <dbReference type="Proteomes" id="UP000245697"/>
    </source>
</evidence>
<name>A0A316FDT1_9ACTN</name>
<comment type="caution">
    <text evidence="4">The sequence shown here is derived from an EMBL/GenBank/DDBJ whole genome shotgun (WGS) entry which is preliminary data.</text>
</comment>
<feature type="domain" description="SGNH hydrolase-type esterase" evidence="3">
    <location>
        <begin position="36"/>
        <end position="209"/>
    </location>
</feature>
<evidence type="ECO:0000256" key="2">
    <source>
        <dbReference type="SAM" id="MobiDB-lite"/>
    </source>
</evidence>
<dbReference type="AlphaFoldDB" id="A0A316FDT1"/>
<dbReference type="OrthoDB" id="5503950at2"/>
<gene>
    <name evidence="4" type="ORF">BC793_110279</name>
</gene>
<feature type="disulfide bond" evidence="1">
    <location>
        <begin position="79"/>
        <end position="88"/>
    </location>
</feature>
<protein>
    <submittedName>
        <fullName evidence="4">GDSL-like lipase/acylhydrolase family protein</fullName>
    </submittedName>
</protein>
<evidence type="ECO:0000259" key="3">
    <source>
        <dbReference type="Pfam" id="PF13472"/>
    </source>
</evidence>
<dbReference type="Gene3D" id="3.40.50.1110">
    <property type="entry name" value="SGNH hydrolase"/>
    <property type="match status" value="1"/>
</dbReference>
<organism evidence="4 5">
    <name type="scientific">Actinoplanes xinjiangensis</name>
    <dbReference type="NCBI Taxonomy" id="512350"/>
    <lineage>
        <taxon>Bacteria</taxon>
        <taxon>Bacillati</taxon>
        <taxon>Actinomycetota</taxon>
        <taxon>Actinomycetes</taxon>
        <taxon>Micromonosporales</taxon>
        <taxon>Micromonosporaceae</taxon>
        <taxon>Actinoplanes</taxon>
    </lineage>
</organism>
<dbReference type="EMBL" id="QGGR01000010">
    <property type="protein sequence ID" value="PWK46285.1"/>
    <property type="molecule type" value="Genomic_DNA"/>
</dbReference>
<dbReference type="Pfam" id="PF13472">
    <property type="entry name" value="Lipase_GDSL_2"/>
    <property type="match status" value="1"/>
</dbReference>
<dbReference type="InterPro" id="IPR036514">
    <property type="entry name" value="SGNH_hydro_sf"/>
</dbReference>
<accession>A0A316FDT1</accession>
<dbReference type="InterPro" id="IPR037460">
    <property type="entry name" value="SEST-like"/>
</dbReference>
<dbReference type="PANTHER" id="PTHR37981">
    <property type="entry name" value="LIPASE 2"/>
    <property type="match status" value="1"/>
</dbReference>
<reference evidence="4 5" key="1">
    <citation type="submission" date="2018-05" db="EMBL/GenBank/DDBJ databases">
        <title>Genomic Encyclopedia of Archaeal and Bacterial Type Strains, Phase II (KMG-II): from individual species to whole genera.</title>
        <authorList>
            <person name="Goeker M."/>
        </authorList>
    </citation>
    <scope>NUCLEOTIDE SEQUENCE [LARGE SCALE GENOMIC DNA]</scope>
    <source>
        <strain evidence="4 5">DSM 45184</strain>
    </source>
</reference>
<keyword evidence="1" id="KW-1015">Disulfide bond</keyword>
<dbReference type="GO" id="GO:0019433">
    <property type="term" value="P:triglyceride catabolic process"/>
    <property type="evidence" value="ECO:0007669"/>
    <property type="project" value="TreeGrafter"/>
</dbReference>
<keyword evidence="4" id="KW-0378">Hydrolase</keyword>
<feature type="compositionally biased region" description="Low complexity" evidence="2">
    <location>
        <begin position="232"/>
        <end position="241"/>
    </location>
</feature>
<feature type="region of interest" description="Disordered" evidence="2">
    <location>
        <begin position="1"/>
        <end position="28"/>
    </location>
</feature>
<dbReference type="InterPro" id="IPR013830">
    <property type="entry name" value="SGNH_hydro"/>
</dbReference>
<keyword evidence="5" id="KW-1185">Reference proteome</keyword>